<dbReference type="PANTHER" id="PTHR43820:SF4">
    <property type="entry name" value="HIGH-AFFINITY BRANCHED-CHAIN AMINO ACID TRANSPORT ATP-BINDING PROTEIN LIVF"/>
    <property type="match status" value="1"/>
</dbReference>
<evidence type="ECO:0000313" key="8">
    <source>
        <dbReference type="Proteomes" id="UP000469011"/>
    </source>
</evidence>
<evidence type="ECO:0000256" key="5">
    <source>
        <dbReference type="ARBA" id="ARBA00022970"/>
    </source>
</evidence>
<keyword evidence="3" id="KW-0547">Nucleotide-binding</keyword>
<name>A0A6N9T0Y2_9HYPH</name>
<dbReference type="GO" id="GO:0015807">
    <property type="term" value="P:L-amino acid transport"/>
    <property type="evidence" value="ECO:0007669"/>
    <property type="project" value="TreeGrafter"/>
</dbReference>
<keyword evidence="8" id="KW-1185">Reference proteome</keyword>
<dbReference type="InterPro" id="IPR017871">
    <property type="entry name" value="ABC_transporter-like_CS"/>
</dbReference>
<dbReference type="PANTHER" id="PTHR43820">
    <property type="entry name" value="HIGH-AFFINITY BRANCHED-CHAIN AMINO ACID TRANSPORT ATP-BINDING PROTEIN LIVF"/>
    <property type="match status" value="1"/>
</dbReference>
<dbReference type="AlphaFoldDB" id="A0A6N9T0Y2"/>
<dbReference type="PROSITE" id="PS00211">
    <property type="entry name" value="ABC_TRANSPORTER_1"/>
    <property type="match status" value="1"/>
</dbReference>
<evidence type="ECO:0000313" key="7">
    <source>
        <dbReference type="EMBL" id="NDW04984.1"/>
    </source>
</evidence>
<gene>
    <name evidence="7" type="ORF">GTK09_11130</name>
</gene>
<evidence type="ECO:0000256" key="2">
    <source>
        <dbReference type="ARBA" id="ARBA00022448"/>
    </source>
</evidence>
<dbReference type="GO" id="GO:0015658">
    <property type="term" value="F:branched-chain amino acid transmembrane transporter activity"/>
    <property type="evidence" value="ECO:0007669"/>
    <property type="project" value="TreeGrafter"/>
</dbReference>
<dbReference type="PROSITE" id="PS50893">
    <property type="entry name" value="ABC_TRANSPORTER_2"/>
    <property type="match status" value="1"/>
</dbReference>
<dbReference type="CDD" id="cd03224">
    <property type="entry name" value="ABC_TM1139_LivF_branched"/>
    <property type="match status" value="1"/>
</dbReference>
<comment type="caution">
    <text evidence="7">The sequence shown here is derived from an EMBL/GenBank/DDBJ whole genome shotgun (WGS) entry which is preliminary data.</text>
</comment>
<keyword evidence="4 7" id="KW-0067">ATP-binding</keyword>
<evidence type="ECO:0000256" key="1">
    <source>
        <dbReference type="ARBA" id="ARBA00005417"/>
    </source>
</evidence>
<dbReference type="InterPro" id="IPR003439">
    <property type="entry name" value="ABC_transporter-like_ATP-bd"/>
</dbReference>
<sequence>MPDVTPLLQIRDLHVGYGQKPILRGASYDVVPGECLTLLGANGSGKSTAMNAICGFVKPSSGSILFEGQETAGLPPHRIFALGIAQVSQARDLFPDLSVEDNLRLGAMRRGGREMAKTLAELYERFPRLHERRRQVTRTLSGGEQQMVAIGRALMSRPRILLLDEPSGGLSPQFCEEIAQIVDGLKEDGVTMLMVEQNLNLAFRLADRFIVLRDGAVVDGGDVRAMAGDHDAIVRSIYL</sequence>
<comment type="similarity">
    <text evidence="1">Belongs to the ABC transporter superfamily.</text>
</comment>
<dbReference type="Proteomes" id="UP000469011">
    <property type="component" value="Unassembled WGS sequence"/>
</dbReference>
<organism evidence="7 8">
    <name type="scientific">Jiella pacifica</name>
    <dbReference type="NCBI Taxonomy" id="2696469"/>
    <lineage>
        <taxon>Bacteria</taxon>
        <taxon>Pseudomonadati</taxon>
        <taxon>Pseudomonadota</taxon>
        <taxon>Alphaproteobacteria</taxon>
        <taxon>Hyphomicrobiales</taxon>
        <taxon>Aurantimonadaceae</taxon>
        <taxon>Jiella</taxon>
    </lineage>
</organism>
<evidence type="ECO:0000259" key="6">
    <source>
        <dbReference type="PROSITE" id="PS50893"/>
    </source>
</evidence>
<dbReference type="InterPro" id="IPR003593">
    <property type="entry name" value="AAA+_ATPase"/>
</dbReference>
<dbReference type="Gene3D" id="3.40.50.300">
    <property type="entry name" value="P-loop containing nucleotide triphosphate hydrolases"/>
    <property type="match status" value="1"/>
</dbReference>
<dbReference type="InterPro" id="IPR027417">
    <property type="entry name" value="P-loop_NTPase"/>
</dbReference>
<proteinExistence type="inferred from homology"/>
<dbReference type="Pfam" id="PF00005">
    <property type="entry name" value="ABC_tran"/>
    <property type="match status" value="1"/>
</dbReference>
<keyword evidence="5" id="KW-0029">Amino-acid transport</keyword>
<dbReference type="GO" id="GO:0005524">
    <property type="term" value="F:ATP binding"/>
    <property type="evidence" value="ECO:0007669"/>
    <property type="project" value="UniProtKB-KW"/>
</dbReference>
<dbReference type="EMBL" id="JAAAMG010000007">
    <property type="protein sequence ID" value="NDW04984.1"/>
    <property type="molecule type" value="Genomic_DNA"/>
</dbReference>
<dbReference type="GO" id="GO:0016887">
    <property type="term" value="F:ATP hydrolysis activity"/>
    <property type="evidence" value="ECO:0007669"/>
    <property type="project" value="InterPro"/>
</dbReference>
<dbReference type="InterPro" id="IPR052156">
    <property type="entry name" value="BCAA_Transport_ATP-bd_LivF"/>
</dbReference>
<protein>
    <submittedName>
        <fullName evidence="7">ATP-binding cassette domain-containing protein</fullName>
    </submittedName>
</protein>
<evidence type="ECO:0000256" key="4">
    <source>
        <dbReference type="ARBA" id="ARBA00022840"/>
    </source>
</evidence>
<evidence type="ECO:0000256" key="3">
    <source>
        <dbReference type="ARBA" id="ARBA00022741"/>
    </source>
</evidence>
<feature type="domain" description="ABC transporter" evidence="6">
    <location>
        <begin position="8"/>
        <end position="239"/>
    </location>
</feature>
<keyword evidence="2" id="KW-0813">Transport</keyword>
<accession>A0A6N9T0Y2</accession>
<reference evidence="7 8" key="1">
    <citation type="submission" date="2020-01" db="EMBL/GenBank/DDBJ databases">
        <title>Jiella pacifica sp. nov.</title>
        <authorList>
            <person name="Xue Z."/>
            <person name="Zhu S."/>
            <person name="Chen J."/>
            <person name="Yang J."/>
        </authorList>
    </citation>
    <scope>NUCLEOTIDE SEQUENCE [LARGE SCALE GENOMIC DNA]</scope>
    <source>
        <strain evidence="7 8">40Bstr34</strain>
    </source>
</reference>
<dbReference type="SMART" id="SM00382">
    <property type="entry name" value="AAA"/>
    <property type="match status" value="1"/>
</dbReference>
<dbReference type="SUPFAM" id="SSF52540">
    <property type="entry name" value="P-loop containing nucleoside triphosphate hydrolases"/>
    <property type="match status" value="1"/>
</dbReference>